<dbReference type="AlphaFoldDB" id="A0A1M5UHQ9"/>
<evidence type="ECO:0000256" key="1">
    <source>
        <dbReference type="SAM" id="SignalP"/>
    </source>
</evidence>
<dbReference type="Proteomes" id="UP000184047">
    <property type="component" value="Unassembled WGS sequence"/>
</dbReference>
<feature type="signal peptide" evidence="1">
    <location>
        <begin position="1"/>
        <end position="34"/>
    </location>
</feature>
<evidence type="ECO:0008006" key="4">
    <source>
        <dbReference type="Google" id="ProtNLM"/>
    </source>
</evidence>
<evidence type="ECO:0000313" key="3">
    <source>
        <dbReference type="Proteomes" id="UP000184047"/>
    </source>
</evidence>
<dbReference type="PROSITE" id="PS51257">
    <property type="entry name" value="PROKAR_LIPOPROTEIN"/>
    <property type="match status" value="1"/>
</dbReference>
<sequence length="169" mass="17818">MRIMKKINLHGTFRNAVAFLMTALLLGFVSSCSKDDDDVDAGGGVVGGGANYKITVTLNGVNSTDDYVSVVASGSDHQNSTSIWKINGTIQNGQTAVGLNDNSFTGSTKTYIIETNSPIAGLAASIQVINYNSSITGTYKIEKNGTAVVNETINLTTNGADFTKQYSFN</sequence>
<protein>
    <recommendedName>
        <fullName evidence="4">Lipocalin-like domain-containing protein</fullName>
    </recommendedName>
</protein>
<accession>A0A1M5UHQ9</accession>
<dbReference type="eggNOG" id="ENOG50332GK">
    <property type="taxonomic scope" value="Bacteria"/>
</dbReference>
<evidence type="ECO:0000313" key="2">
    <source>
        <dbReference type="EMBL" id="SHH62460.1"/>
    </source>
</evidence>
<organism evidence="2 3">
    <name type="scientific">Chryseobacterium oranimense</name>
    <dbReference type="NCBI Taxonomy" id="421058"/>
    <lineage>
        <taxon>Bacteria</taxon>
        <taxon>Pseudomonadati</taxon>
        <taxon>Bacteroidota</taxon>
        <taxon>Flavobacteriia</taxon>
        <taxon>Flavobacteriales</taxon>
        <taxon>Weeksellaceae</taxon>
        <taxon>Chryseobacterium group</taxon>
        <taxon>Chryseobacterium</taxon>
    </lineage>
</organism>
<keyword evidence="3" id="KW-1185">Reference proteome</keyword>
<dbReference type="EMBL" id="FQWT01000005">
    <property type="protein sequence ID" value="SHH62460.1"/>
    <property type="molecule type" value="Genomic_DNA"/>
</dbReference>
<reference evidence="3" key="1">
    <citation type="submission" date="2016-11" db="EMBL/GenBank/DDBJ databases">
        <authorList>
            <person name="Varghese N."/>
            <person name="Submissions S."/>
        </authorList>
    </citation>
    <scope>NUCLEOTIDE SEQUENCE [LARGE SCALE GENOMIC DNA]</scope>
    <source>
        <strain evidence="3">DSM 19055</strain>
    </source>
</reference>
<name>A0A1M5UHQ9_9FLAO</name>
<gene>
    <name evidence="2" type="ORF">SAMN05421866_3234</name>
</gene>
<feature type="chain" id="PRO_5012590166" description="Lipocalin-like domain-containing protein" evidence="1">
    <location>
        <begin position="35"/>
        <end position="169"/>
    </location>
</feature>
<keyword evidence="1" id="KW-0732">Signal</keyword>
<dbReference type="STRING" id="421058.SAMN05421866_3234"/>
<proteinExistence type="predicted"/>